<dbReference type="PANTHER" id="PTHR33156:SF26">
    <property type="entry name" value="OS12G0592200 PROTEIN"/>
    <property type="match status" value="1"/>
</dbReference>
<reference evidence="2 3" key="1">
    <citation type="journal article" date="2009" name="Nat. Genet.">
        <title>The genome of the cucumber, Cucumis sativus L.</title>
        <authorList>
            <person name="Huang S."/>
            <person name="Li R."/>
            <person name="Zhang Z."/>
            <person name="Li L."/>
            <person name="Gu X."/>
            <person name="Fan W."/>
            <person name="Lucas W.J."/>
            <person name="Wang X."/>
            <person name="Xie B."/>
            <person name="Ni P."/>
            <person name="Ren Y."/>
            <person name="Zhu H."/>
            <person name="Li J."/>
            <person name="Lin K."/>
            <person name="Jin W."/>
            <person name="Fei Z."/>
            <person name="Li G."/>
            <person name="Staub J."/>
            <person name="Kilian A."/>
            <person name="van der Vossen E.A."/>
            <person name="Wu Y."/>
            <person name="Guo J."/>
            <person name="He J."/>
            <person name="Jia Z."/>
            <person name="Ren Y."/>
            <person name="Tian G."/>
            <person name="Lu Y."/>
            <person name="Ruan J."/>
            <person name="Qian W."/>
            <person name="Wang M."/>
            <person name="Huang Q."/>
            <person name="Li B."/>
            <person name="Xuan Z."/>
            <person name="Cao J."/>
            <person name="Asan"/>
            <person name="Wu Z."/>
            <person name="Zhang J."/>
            <person name="Cai Q."/>
            <person name="Bai Y."/>
            <person name="Zhao B."/>
            <person name="Han Y."/>
            <person name="Li Y."/>
            <person name="Li X."/>
            <person name="Wang S."/>
            <person name="Shi Q."/>
            <person name="Liu S."/>
            <person name="Cho W.K."/>
            <person name="Kim J.Y."/>
            <person name="Xu Y."/>
            <person name="Heller-Uszynska K."/>
            <person name="Miao H."/>
            <person name="Cheng Z."/>
            <person name="Zhang S."/>
            <person name="Wu J."/>
            <person name="Yang Y."/>
            <person name="Kang H."/>
            <person name="Li M."/>
            <person name="Liang H."/>
            <person name="Ren X."/>
            <person name="Shi Z."/>
            <person name="Wen M."/>
            <person name="Jian M."/>
            <person name="Yang H."/>
            <person name="Zhang G."/>
            <person name="Yang Z."/>
            <person name="Chen R."/>
            <person name="Liu S."/>
            <person name="Li J."/>
            <person name="Ma L."/>
            <person name="Liu H."/>
            <person name="Zhou Y."/>
            <person name="Zhao J."/>
            <person name="Fang X."/>
            <person name="Li G."/>
            <person name="Fang L."/>
            <person name="Li Y."/>
            <person name="Liu D."/>
            <person name="Zheng H."/>
            <person name="Zhang Y."/>
            <person name="Qin N."/>
            <person name="Li Z."/>
            <person name="Yang G."/>
            <person name="Yang S."/>
            <person name="Bolund L."/>
            <person name="Kristiansen K."/>
            <person name="Zheng H."/>
            <person name="Li S."/>
            <person name="Zhang X."/>
            <person name="Yang H."/>
            <person name="Wang J."/>
            <person name="Sun R."/>
            <person name="Zhang B."/>
            <person name="Jiang S."/>
            <person name="Wang J."/>
            <person name="Du Y."/>
            <person name="Li S."/>
        </authorList>
    </citation>
    <scope>NUCLEOTIDE SEQUENCE [LARGE SCALE GENOMIC DNA]</scope>
    <source>
        <strain evidence="3">cv. 9930</strain>
    </source>
</reference>
<dbReference type="Proteomes" id="UP000029981">
    <property type="component" value="Chromosome 7"/>
</dbReference>
<sequence>MKLLNEIGTLIDNISLNSKFSVTIVHRTAPNSGEAKTLAKPQHRQHTHNIQSVESEKTMAWRSGSLSRTLISNVRSSSSRLSSSAPQLRPPQPPLPAPRRLPGRHFSAASRSLGELGCVQSFLPIYSMTAASCLTSHLTVNVRAFCELSHGT</sequence>
<accession>A0A0A0K4J1</accession>
<feature type="region of interest" description="Disordered" evidence="1">
    <location>
        <begin position="74"/>
        <end position="102"/>
    </location>
</feature>
<dbReference type="AlphaFoldDB" id="A0A0A0K4J1"/>
<dbReference type="STRING" id="3659.A0A0A0K4J1"/>
<keyword evidence="3" id="KW-1185">Reference proteome</keyword>
<reference evidence="2 3" key="3">
    <citation type="journal article" date="2010" name="BMC Genomics">
        <title>Transcriptome sequencing and comparative analysis of cucumber flowers with different sex types.</title>
        <authorList>
            <person name="Guo S."/>
            <person name="Zheng Y."/>
            <person name="Joung J.G."/>
            <person name="Liu S."/>
            <person name="Zhang Z."/>
            <person name="Crasta O.R."/>
            <person name="Sobral B.W."/>
            <person name="Xu Y."/>
            <person name="Huang S."/>
            <person name="Fei Z."/>
        </authorList>
    </citation>
    <scope>NUCLEOTIDE SEQUENCE [LARGE SCALE GENOMIC DNA]</scope>
    <source>
        <strain evidence="3">cv. 9930</strain>
    </source>
</reference>
<dbReference type="PANTHER" id="PTHR33156">
    <property type="entry name" value="OS02G0230000 PROTEIN"/>
    <property type="match status" value="1"/>
</dbReference>
<feature type="compositionally biased region" description="Low complexity" evidence="1">
    <location>
        <begin position="75"/>
        <end position="87"/>
    </location>
</feature>
<organism evidence="2 3">
    <name type="scientific">Cucumis sativus</name>
    <name type="common">Cucumber</name>
    <dbReference type="NCBI Taxonomy" id="3659"/>
    <lineage>
        <taxon>Eukaryota</taxon>
        <taxon>Viridiplantae</taxon>
        <taxon>Streptophyta</taxon>
        <taxon>Embryophyta</taxon>
        <taxon>Tracheophyta</taxon>
        <taxon>Spermatophyta</taxon>
        <taxon>Magnoliopsida</taxon>
        <taxon>eudicotyledons</taxon>
        <taxon>Gunneridae</taxon>
        <taxon>Pentapetalae</taxon>
        <taxon>rosids</taxon>
        <taxon>fabids</taxon>
        <taxon>Cucurbitales</taxon>
        <taxon>Cucurbitaceae</taxon>
        <taxon>Benincaseae</taxon>
        <taxon>Cucumis</taxon>
    </lineage>
</organism>
<dbReference type="InterPro" id="IPR043459">
    <property type="entry name" value="NFD6/NOXY2-like"/>
</dbReference>
<protein>
    <submittedName>
        <fullName evidence="2">Uncharacterized protein</fullName>
    </submittedName>
</protein>
<feature type="compositionally biased region" description="Pro residues" evidence="1">
    <location>
        <begin position="88"/>
        <end position="99"/>
    </location>
</feature>
<evidence type="ECO:0000313" key="3">
    <source>
        <dbReference type="Proteomes" id="UP000029981"/>
    </source>
</evidence>
<reference evidence="2 3" key="2">
    <citation type="journal article" date="2009" name="PLoS ONE">
        <title>An integrated genetic and cytogenetic map of the cucumber genome.</title>
        <authorList>
            <person name="Ren Y."/>
            <person name="Zhang Z."/>
            <person name="Liu J."/>
            <person name="Staub J.E."/>
            <person name="Han Y."/>
            <person name="Cheng Z."/>
            <person name="Li X."/>
            <person name="Lu J."/>
            <person name="Miao H."/>
            <person name="Kang H."/>
            <person name="Xie B."/>
            <person name="Gu X."/>
            <person name="Wang X."/>
            <person name="Du Y."/>
            <person name="Jin W."/>
            <person name="Huang S."/>
        </authorList>
    </citation>
    <scope>NUCLEOTIDE SEQUENCE [LARGE SCALE GENOMIC DNA]</scope>
    <source>
        <strain evidence="3">cv. 9930</strain>
    </source>
</reference>
<name>A0A0A0K4J1_CUCSA</name>
<feature type="region of interest" description="Disordered" evidence="1">
    <location>
        <begin position="32"/>
        <end position="51"/>
    </location>
</feature>
<reference evidence="2 3" key="4">
    <citation type="journal article" date="2011" name="BMC Genomics">
        <title>RNA-Seq improves annotation of protein-coding genes in the cucumber genome.</title>
        <authorList>
            <person name="Li Z."/>
            <person name="Zhang Z."/>
            <person name="Yan P."/>
            <person name="Huang S."/>
            <person name="Fei Z."/>
            <person name="Lin K."/>
        </authorList>
    </citation>
    <scope>NUCLEOTIDE SEQUENCE [LARGE SCALE GENOMIC DNA]</scope>
    <source>
        <strain evidence="3">cv. 9930</strain>
    </source>
</reference>
<evidence type="ECO:0000256" key="1">
    <source>
        <dbReference type="SAM" id="MobiDB-lite"/>
    </source>
</evidence>
<evidence type="ECO:0000313" key="2">
    <source>
        <dbReference type="EMBL" id="KGN43874.1"/>
    </source>
</evidence>
<dbReference type="EMBL" id="CM002928">
    <property type="protein sequence ID" value="KGN43874.1"/>
    <property type="molecule type" value="Genomic_DNA"/>
</dbReference>
<gene>
    <name evidence="2" type="ORF">Csa_7G071630</name>
</gene>
<dbReference type="Gramene" id="KGN43874">
    <property type="protein sequence ID" value="KGN43874"/>
    <property type="gene ID" value="Csa_7G071630"/>
</dbReference>
<proteinExistence type="predicted"/>
<dbReference type="eggNOG" id="ENOG502S5NP">
    <property type="taxonomic scope" value="Eukaryota"/>
</dbReference>